<dbReference type="EMBL" id="QGUB01000001">
    <property type="protein sequence ID" value="PWW48983.1"/>
    <property type="molecule type" value="Genomic_DNA"/>
</dbReference>
<comment type="caution">
    <text evidence="2">The sequence shown here is derived from an EMBL/GenBank/DDBJ whole genome shotgun (WGS) entry which is preliminary data.</text>
</comment>
<proteinExistence type="predicted"/>
<evidence type="ECO:0000313" key="2">
    <source>
        <dbReference type="EMBL" id="PWW48983.1"/>
    </source>
</evidence>
<evidence type="ECO:0000256" key="1">
    <source>
        <dbReference type="SAM" id="Phobius"/>
    </source>
</evidence>
<dbReference type="AlphaFoldDB" id="A0A317RGM9"/>
<name>A0A317RGM9_9BURK</name>
<keyword evidence="1" id="KW-1133">Transmembrane helix</keyword>
<keyword evidence="1" id="KW-0812">Transmembrane</keyword>
<dbReference type="RefSeq" id="WP_146210359.1">
    <property type="nucleotide sequence ID" value="NZ_ALEE01000159.1"/>
</dbReference>
<keyword evidence="3" id="KW-1185">Reference proteome</keyword>
<sequence>MTGKPPPPPRADEAAASGLGRLLSALLGLVVVGTAAFALFFAETALYRRALLALVLLPFGANLLWSALRGRQSWLWRIGPLP</sequence>
<protein>
    <submittedName>
        <fullName evidence="2">Uncharacterized protein</fullName>
    </submittedName>
</protein>
<feature type="transmembrane region" description="Helical" evidence="1">
    <location>
        <begin position="49"/>
        <end position="68"/>
    </location>
</feature>
<keyword evidence="1" id="KW-0472">Membrane</keyword>
<evidence type="ECO:0000313" key="3">
    <source>
        <dbReference type="Proteomes" id="UP000246483"/>
    </source>
</evidence>
<organism evidence="2 3">
    <name type="scientific">Melaminivora alkalimesophila</name>
    <dbReference type="NCBI Taxonomy" id="1165852"/>
    <lineage>
        <taxon>Bacteria</taxon>
        <taxon>Pseudomonadati</taxon>
        <taxon>Pseudomonadota</taxon>
        <taxon>Betaproteobacteria</taxon>
        <taxon>Burkholderiales</taxon>
        <taxon>Comamonadaceae</taxon>
        <taxon>Melaminivora</taxon>
    </lineage>
</organism>
<feature type="transmembrane region" description="Helical" evidence="1">
    <location>
        <begin position="20"/>
        <end position="42"/>
    </location>
</feature>
<accession>A0A317RGM9</accession>
<dbReference type="Proteomes" id="UP000246483">
    <property type="component" value="Unassembled WGS sequence"/>
</dbReference>
<reference evidence="2 3" key="1">
    <citation type="submission" date="2018-05" db="EMBL/GenBank/DDBJ databases">
        <title>Genomic Encyclopedia of Type Strains, Phase IV (KMG-IV): sequencing the most valuable type-strain genomes for metagenomic binning, comparative biology and taxonomic classification.</title>
        <authorList>
            <person name="Goeker M."/>
        </authorList>
    </citation>
    <scope>NUCLEOTIDE SEQUENCE [LARGE SCALE GENOMIC DNA]</scope>
    <source>
        <strain evidence="2 3">DSM 26006</strain>
    </source>
</reference>
<gene>
    <name evidence="2" type="ORF">DFR36_101494</name>
</gene>